<dbReference type="InterPro" id="IPR036179">
    <property type="entry name" value="Ig-like_dom_sf"/>
</dbReference>
<keyword evidence="8" id="KW-0393">Immunoglobulin domain</keyword>
<evidence type="ECO:0000256" key="6">
    <source>
        <dbReference type="ARBA" id="ARBA00023157"/>
    </source>
</evidence>
<keyword evidence="6" id="KW-1015">Disulfide bond</keyword>
<dbReference type="FunFam" id="2.60.40.10:FF:000774">
    <property type="entry name" value="Hepatitis A virus cellular receptor 1"/>
    <property type="match status" value="1"/>
</dbReference>
<keyword evidence="13" id="KW-1185">Reference proteome</keyword>
<evidence type="ECO:0000259" key="11">
    <source>
        <dbReference type="PROSITE" id="PS50835"/>
    </source>
</evidence>
<protein>
    <recommendedName>
        <fullName evidence="11">Ig-like domain-containing protein</fullName>
    </recommendedName>
</protein>
<dbReference type="Gene3D" id="2.60.40.10">
    <property type="entry name" value="Immunoglobulins"/>
    <property type="match status" value="1"/>
</dbReference>
<keyword evidence="4" id="KW-1133">Transmembrane helix</keyword>
<evidence type="ECO:0000256" key="7">
    <source>
        <dbReference type="ARBA" id="ARBA00023180"/>
    </source>
</evidence>
<dbReference type="InterPro" id="IPR007110">
    <property type="entry name" value="Ig-like_dom"/>
</dbReference>
<evidence type="ECO:0000256" key="4">
    <source>
        <dbReference type="ARBA" id="ARBA00022989"/>
    </source>
</evidence>
<evidence type="ECO:0000256" key="5">
    <source>
        <dbReference type="ARBA" id="ARBA00023136"/>
    </source>
</evidence>
<evidence type="ECO:0000256" key="10">
    <source>
        <dbReference type="SAM" id="MobiDB-lite"/>
    </source>
</evidence>
<dbReference type="PANTHER" id="PTHR46608:SF3">
    <property type="entry name" value="T-CELL IMMUNOGLOBULIN AND MUCIN DOMAIN-CONTAINING PROTEIN 4"/>
    <property type="match status" value="1"/>
</dbReference>
<feature type="compositionally biased region" description="Low complexity" evidence="10">
    <location>
        <begin position="149"/>
        <end position="163"/>
    </location>
</feature>
<dbReference type="GO" id="GO:0016020">
    <property type="term" value="C:membrane"/>
    <property type="evidence" value="ECO:0007669"/>
    <property type="project" value="UniProtKB-SubCell"/>
</dbReference>
<dbReference type="InterPro" id="IPR003599">
    <property type="entry name" value="Ig_sub"/>
</dbReference>
<evidence type="ECO:0000256" key="8">
    <source>
        <dbReference type="ARBA" id="ARBA00023319"/>
    </source>
</evidence>
<proteinExistence type="inferred from homology"/>
<dbReference type="Proteomes" id="UP000261580">
    <property type="component" value="Unassembled WGS sequence"/>
</dbReference>
<keyword evidence="2" id="KW-0812">Transmembrane</keyword>
<comment type="subcellular location">
    <subcellularLocation>
        <location evidence="1">Membrane</location>
        <topology evidence="1">Single-pass type I membrane protein</topology>
    </subcellularLocation>
</comment>
<keyword evidence="3" id="KW-0732">Signal</keyword>
<dbReference type="STRING" id="32507.ENSNBRP00000009960"/>
<dbReference type="Ensembl" id="ENSNBRT00000010235.1">
    <property type="protein sequence ID" value="ENSNBRP00000009960.1"/>
    <property type="gene ID" value="ENSNBRG00000007756.1"/>
</dbReference>
<dbReference type="OMA" id="AVCICEC"/>
<feature type="domain" description="Ig-like" evidence="11">
    <location>
        <begin position="15"/>
        <end position="139"/>
    </location>
</feature>
<dbReference type="InterPro" id="IPR013783">
    <property type="entry name" value="Ig-like_fold"/>
</dbReference>
<evidence type="ECO:0000313" key="13">
    <source>
        <dbReference type="Proteomes" id="UP000261580"/>
    </source>
</evidence>
<sequence length="171" mass="18764">MASKLKNKRDTTKAPKVDPHPQCFHHCWICECDGVEVKGHTGQDVTLPCKYDRKYHGAVEVCWQRGEIPPNKCSNQLISTDGVRVETRAPSRYELLGRLEDGDVSLTIKNLTEGDAGRYGCRVEIPGPFNDEKHHIDLTVVPAPQIHTSTASTTKTAAAPQTAGDEAVCSL</sequence>
<evidence type="ECO:0000256" key="9">
    <source>
        <dbReference type="ARBA" id="ARBA00038203"/>
    </source>
</evidence>
<dbReference type="Pfam" id="PF07686">
    <property type="entry name" value="V-set"/>
    <property type="match status" value="1"/>
</dbReference>
<evidence type="ECO:0000256" key="1">
    <source>
        <dbReference type="ARBA" id="ARBA00004479"/>
    </source>
</evidence>
<dbReference type="PANTHER" id="PTHR46608">
    <property type="entry name" value="T-CELL IMMUNOGLOBULIN AND MUCIN DOMAIN-CONTAINING PROTEIN 4"/>
    <property type="match status" value="1"/>
</dbReference>
<dbReference type="GeneTree" id="ENSGT00940000163509"/>
<dbReference type="Bgee" id="ENSNBRG00000007756">
    <property type="expression patterns" value="Expressed in brain"/>
</dbReference>
<dbReference type="PROSITE" id="PS50835">
    <property type="entry name" value="IG_LIKE"/>
    <property type="match status" value="1"/>
</dbReference>
<evidence type="ECO:0000256" key="2">
    <source>
        <dbReference type="ARBA" id="ARBA00022692"/>
    </source>
</evidence>
<name>A0A3Q4GKF0_NEOBR</name>
<dbReference type="SMART" id="SM00409">
    <property type="entry name" value="IG"/>
    <property type="match status" value="1"/>
</dbReference>
<dbReference type="SUPFAM" id="SSF48726">
    <property type="entry name" value="Immunoglobulin"/>
    <property type="match status" value="1"/>
</dbReference>
<feature type="region of interest" description="Disordered" evidence="10">
    <location>
        <begin position="149"/>
        <end position="171"/>
    </location>
</feature>
<reference evidence="12" key="1">
    <citation type="submission" date="2025-08" db="UniProtKB">
        <authorList>
            <consortium name="Ensembl"/>
        </authorList>
    </citation>
    <scope>IDENTIFICATION</scope>
</reference>
<dbReference type="GO" id="GO:0060097">
    <property type="term" value="P:cytoskeletal rearrangement involved in phagocytosis, engulfment"/>
    <property type="evidence" value="ECO:0007669"/>
    <property type="project" value="TreeGrafter"/>
</dbReference>
<reference evidence="12" key="2">
    <citation type="submission" date="2025-09" db="UniProtKB">
        <authorList>
            <consortium name="Ensembl"/>
        </authorList>
    </citation>
    <scope>IDENTIFICATION</scope>
</reference>
<organism evidence="12 13">
    <name type="scientific">Neolamprologus brichardi</name>
    <name type="common">Fairy cichlid</name>
    <name type="synonym">Lamprologus brichardi</name>
    <dbReference type="NCBI Taxonomy" id="32507"/>
    <lineage>
        <taxon>Eukaryota</taxon>
        <taxon>Metazoa</taxon>
        <taxon>Chordata</taxon>
        <taxon>Craniata</taxon>
        <taxon>Vertebrata</taxon>
        <taxon>Euteleostomi</taxon>
        <taxon>Actinopterygii</taxon>
        <taxon>Neopterygii</taxon>
        <taxon>Teleostei</taxon>
        <taxon>Neoteleostei</taxon>
        <taxon>Acanthomorphata</taxon>
        <taxon>Ovalentaria</taxon>
        <taxon>Cichlomorphae</taxon>
        <taxon>Cichliformes</taxon>
        <taxon>Cichlidae</taxon>
        <taxon>African cichlids</taxon>
        <taxon>Pseudocrenilabrinae</taxon>
        <taxon>Lamprologini</taxon>
        <taxon>Neolamprologus</taxon>
    </lineage>
</organism>
<comment type="similarity">
    <text evidence="9">Belongs to the immunoglobulin superfamily. TIM family.</text>
</comment>
<keyword evidence="5" id="KW-0472">Membrane</keyword>
<dbReference type="GO" id="GO:0001786">
    <property type="term" value="F:phosphatidylserine binding"/>
    <property type="evidence" value="ECO:0007669"/>
    <property type="project" value="TreeGrafter"/>
</dbReference>
<evidence type="ECO:0000313" key="12">
    <source>
        <dbReference type="Ensembl" id="ENSNBRP00000009960.1"/>
    </source>
</evidence>
<evidence type="ECO:0000256" key="3">
    <source>
        <dbReference type="ARBA" id="ARBA00022729"/>
    </source>
</evidence>
<dbReference type="AlphaFoldDB" id="A0A3Q4GKF0"/>
<accession>A0A3Q4GKF0</accession>
<dbReference type="GO" id="GO:0043277">
    <property type="term" value="P:apoptotic cell clearance"/>
    <property type="evidence" value="ECO:0007669"/>
    <property type="project" value="TreeGrafter"/>
</dbReference>
<keyword evidence="7" id="KW-0325">Glycoprotein</keyword>
<dbReference type="InterPro" id="IPR013106">
    <property type="entry name" value="Ig_V-set"/>
</dbReference>